<protein>
    <submittedName>
        <fullName evidence="1">Short-chain dehydrogenase/reductase SDR</fullName>
    </submittedName>
</protein>
<dbReference type="Proteomes" id="UP001150879">
    <property type="component" value="Unassembled WGS sequence"/>
</dbReference>
<dbReference type="SUPFAM" id="SSF55729">
    <property type="entry name" value="Acyl-CoA N-acyltransferases (Nat)"/>
    <property type="match status" value="1"/>
</dbReference>
<gene>
    <name evidence="1" type="ORF">N7472_001052</name>
</gene>
<reference evidence="1" key="2">
    <citation type="journal article" date="2023" name="IMA Fungus">
        <title>Comparative genomic study of the Penicillium genus elucidates a diverse pangenome and 15 lateral gene transfer events.</title>
        <authorList>
            <person name="Petersen C."/>
            <person name="Sorensen T."/>
            <person name="Nielsen M.R."/>
            <person name="Sondergaard T.E."/>
            <person name="Sorensen J.L."/>
            <person name="Fitzpatrick D.A."/>
            <person name="Frisvad J.C."/>
            <person name="Nielsen K.L."/>
        </authorList>
    </citation>
    <scope>NUCLEOTIDE SEQUENCE</scope>
    <source>
        <strain evidence="1">IBT 16849</strain>
    </source>
</reference>
<evidence type="ECO:0000313" key="2">
    <source>
        <dbReference type="Proteomes" id="UP001150879"/>
    </source>
</evidence>
<dbReference type="CDD" id="cd04301">
    <property type="entry name" value="NAT_SF"/>
    <property type="match status" value="1"/>
</dbReference>
<dbReference type="AlphaFoldDB" id="A0A9W9N0C5"/>
<organism evidence="1 2">
    <name type="scientific">Penicillium cf. griseofulvum</name>
    <dbReference type="NCBI Taxonomy" id="2972120"/>
    <lineage>
        <taxon>Eukaryota</taxon>
        <taxon>Fungi</taxon>
        <taxon>Dikarya</taxon>
        <taxon>Ascomycota</taxon>
        <taxon>Pezizomycotina</taxon>
        <taxon>Eurotiomycetes</taxon>
        <taxon>Eurotiomycetidae</taxon>
        <taxon>Eurotiales</taxon>
        <taxon>Aspergillaceae</taxon>
        <taxon>Penicillium</taxon>
    </lineage>
</organism>
<reference evidence="1" key="1">
    <citation type="submission" date="2022-11" db="EMBL/GenBank/DDBJ databases">
        <authorList>
            <person name="Petersen C."/>
        </authorList>
    </citation>
    <scope>NUCLEOTIDE SEQUENCE</scope>
    <source>
        <strain evidence="1">IBT 16849</strain>
    </source>
</reference>
<dbReference type="EMBL" id="JAPQKP010000001">
    <property type="protein sequence ID" value="KAJ5210913.1"/>
    <property type="molecule type" value="Genomic_DNA"/>
</dbReference>
<sequence>MSSAEGGLEAPRAPTTEEVDTIFRPYRSDQLRWHAMTMFHDHISPALPRTHYSADEEERARHDKLLTDLIDPRDSEEWSAVLDNKDLFNFGSDWRRVYDVLPEIAGPLNSFVDDRFRIVRTTTDEHLESSRSLCKTQLAEAKENDPEVWRADRIAFIDGYMNELQNYITQTYLIIADEEAFRSGSPQVVYLDGFRNIIREVCIDPEIDDIDNVILEGTLQTPGIAEVSQPSPAPAYRIEIFTQSELMKQTFLPELWDVINVSYLDTGDSSIEKTGPRIRSNTQLADELQETGITAIAFAQNSIIGTASLKVWSPDSEGALWKSPGHFEHFCADEIFTANSTVLDSLHGESQDVSCKGGFEIVAVAITPDPRYRRKGIAESLVKACEKELKGGMTSAGLTESAQPCIMVKCIREIQGAYWLKRGFRVVGEQYCPPLTWRYNKGFVLWAMERELPV</sequence>
<accession>A0A9W9N0C5</accession>
<proteinExistence type="predicted"/>
<dbReference type="InterPro" id="IPR016181">
    <property type="entry name" value="Acyl_CoA_acyltransferase"/>
</dbReference>
<dbReference type="Gene3D" id="3.40.630.30">
    <property type="match status" value="1"/>
</dbReference>
<evidence type="ECO:0000313" key="1">
    <source>
        <dbReference type="EMBL" id="KAJ5210913.1"/>
    </source>
</evidence>
<name>A0A9W9N0C5_9EURO</name>
<keyword evidence="2" id="KW-1185">Reference proteome</keyword>
<comment type="caution">
    <text evidence="1">The sequence shown here is derived from an EMBL/GenBank/DDBJ whole genome shotgun (WGS) entry which is preliminary data.</text>
</comment>